<dbReference type="InterPro" id="IPR017438">
    <property type="entry name" value="ATP-NAD_kinase_N"/>
</dbReference>
<evidence type="ECO:0000256" key="1">
    <source>
        <dbReference type="ARBA" id="ARBA00022679"/>
    </source>
</evidence>
<evidence type="ECO:0000256" key="3">
    <source>
        <dbReference type="ARBA" id="ARBA00022777"/>
    </source>
</evidence>
<sequence>MRTPAVRPVDRKADSLNKHAHYLFLINPDSGKTSLSTKKNLVAQVSKHVNARTLISESESHASQLSRDAMMAGDTVVACGGDGFQNIVAQQAVETGGVMAILPFGRGNDFANSLQIRTIRDAEDAIKKGSVHFARYVDVEFSDYSRICLTCAGVGLLSEASFRAARLPLLKGKLLYTAAALISLMKLRCHHYALTLDDSETIEELLIFIGAASEYTGGGIHIAPQATSNPDKLNVLYATSLGRAAAVGLLMKALSGKHLTHPKVRNQFHQRCRVTCEPNSFWASLVYGDGEHLGDLPANLQIGSKPLRVLVPHAIS</sequence>
<keyword evidence="3 6" id="KW-0418">Kinase</keyword>
<dbReference type="Pfam" id="PF19279">
    <property type="entry name" value="YegS_C"/>
    <property type="match status" value="1"/>
</dbReference>
<dbReference type="EC" id="2.7.1.-" evidence="6"/>
<keyword evidence="4" id="KW-0067">ATP-binding</keyword>
<dbReference type="InterPro" id="IPR050187">
    <property type="entry name" value="Lipid_Phosphate_FormReg"/>
</dbReference>
<name>A0ABV3RT31_9RHOB</name>
<feature type="domain" description="DAGKc" evidence="5">
    <location>
        <begin position="17"/>
        <end position="145"/>
    </location>
</feature>
<dbReference type="GO" id="GO:0016301">
    <property type="term" value="F:kinase activity"/>
    <property type="evidence" value="ECO:0007669"/>
    <property type="project" value="UniProtKB-KW"/>
</dbReference>
<organism evidence="6 7">
    <name type="scientific">Sulfitobacter sediminis</name>
    <dbReference type="NCBI Taxonomy" id="3234186"/>
    <lineage>
        <taxon>Bacteria</taxon>
        <taxon>Pseudomonadati</taxon>
        <taxon>Pseudomonadota</taxon>
        <taxon>Alphaproteobacteria</taxon>
        <taxon>Rhodobacterales</taxon>
        <taxon>Roseobacteraceae</taxon>
        <taxon>Sulfitobacter</taxon>
    </lineage>
</organism>
<dbReference type="Gene3D" id="3.40.50.10330">
    <property type="entry name" value="Probable inorganic polyphosphate/atp-NAD kinase, domain 1"/>
    <property type="match status" value="1"/>
</dbReference>
<dbReference type="Gene3D" id="2.60.200.40">
    <property type="match status" value="1"/>
</dbReference>
<accession>A0ABV3RT31</accession>
<dbReference type="Pfam" id="PF00781">
    <property type="entry name" value="DAGK_cat"/>
    <property type="match status" value="1"/>
</dbReference>
<dbReference type="InterPro" id="IPR045540">
    <property type="entry name" value="YegS/DAGK_C"/>
</dbReference>
<dbReference type="InterPro" id="IPR016064">
    <property type="entry name" value="NAD/diacylglycerol_kinase_sf"/>
</dbReference>
<dbReference type="EMBL" id="JBFNXX010000022">
    <property type="protein sequence ID" value="MEW9921826.1"/>
    <property type="molecule type" value="Genomic_DNA"/>
</dbReference>
<dbReference type="SMART" id="SM00046">
    <property type="entry name" value="DAGKc"/>
    <property type="match status" value="1"/>
</dbReference>
<keyword evidence="1 6" id="KW-0808">Transferase</keyword>
<proteinExistence type="predicted"/>
<evidence type="ECO:0000313" key="6">
    <source>
        <dbReference type="EMBL" id="MEW9921826.1"/>
    </source>
</evidence>
<dbReference type="RefSeq" id="WP_367879526.1">
    <property type="nucleotide sequence ID" value="NZ_JBFNXX010000022.1"/>
</dbReference>
<comment type="caution">
    <text evidence="6">The sequence shown here is derived from an EMBL/GenBank/DDBJ whole genome shotgun (WGS) entry which is preliminary data.</text>
</comment>
<dbReference type="SUPFAM" id="SSF111331">
    <property type="entry name" value="NAD kinase/diacylglycerol kinase-like"/>
    <property type="match status" value="1"/>
</dbReference>
<keyword evidence="2" id="KW-0547">Nucleotide-binding</keyword>
<reference evidence="6 7" key="1">
    <citation type="submission" date="2024-07" db="EMBL/GenBank/DDBJ databases">
        <title>Marimonas sp.nov., isolated from tidal-flat sediment.</title>
        <authorList>
            <person name="Jayan J.N."/>
            <person name="Lee S.S."/>
        </authorList>
    </citation>
    <scope>NUCLEOTIDE SEQUENCE [LARGE SCALE GENOMIC DNA]</scope>
    <source>
        <strain evidence="6 7">MJW-29</strain>
    </source>
</reference>
<keyword evidence="7" id="KW-1185">Reference proteome</keyword>
<dbReference type="PANTHER" id="PTHR12358">
    <property type="entry name" value="SPHINGOSINE KINASE"/>
    <property type="match status" value="1"/>
</dbReference>
<dbReference type="PROSITE" id="PS50146">
    <property type="entry name" value="DAGK"/>
    <property type="match status" value="1"/>
</dbReference>
<evidence type="ECO:0000256" key="2">
    <source>
        <dbReference type="ARBA" id="ARBA00022741"/>
    </source>
</evidence>
<dbReference type="Proteomes" id="UP001556098">
    <property type="component" value="Unassembled WGS sequence"/>
</dbReference>
<evidence type="ECO:0000259" key="5">
    <source>
        <dbReference type="PROSITE" id="PS50146"/>
    </source>
</evidence>
<dbReference type="PANTHER" id="PTHR12358:SF54">
    <property type="entry name" value="SPHINGOSINE KINASE RELATED PROTEIN"/>
    <property type="match status" value="1"/>
</dbReference>
<protein>
    <submittedName>
        <fullName evidence="6">Diacylglycerol kinase family protein</fullName>
        <ecNumber evidence="6">2.7.1.-</ecNumber>
    </submittedName>
</protein>
<evidence type="ECO:0000256" key="4">
    <source>
        <dbReference type="ARBA" id="ARBA00022840"/>
    </source>
</evidence>
<evidence type="ECO:0000313" key="7">
    <source>
        <dbReference type="Proteomes" id="UP001556098"/>
    </source>
</evidence>
<dbReference type="InterPro" id="IPR001206">
    <property type="entry name" value="Diacylglycerol_kinase_cat_dom"/>
</dbReference>
<gene>
    <name evidence="6" type="ORF">AB2B41_19640</name>
</gene>